<dbReference type="Gene3D" id="1.20.1250.20">
    <property type="entry name" value="MFS general substrate transporter like domains"/>
    <property type="match status" value="2"/>
</dbReference>
<feature type="transmembrane region" description="Helical" evidence="6">
    <location>
        <begin position="94"/>
        <end position="112"/>
    </location>
</feature>
<evidence type="ECO:0000256" key="6">
    <source>
        <dbReference type="SAM" id="Phobius"/>
    </source>
</evidence>
<evidence type="ECO:0000256" key="3">
    <source>
        <dbReference type="ARBA" id="ARBA00022692"/>
    </source>
</evidence>
<dbReference type="GO" id="GO:0005886">
    <property type="term" value="C:plasma membrane"/>
    <property type="evidence" value="ECO:0007669"/>
    <property type="project" value="UniProtKB-SubCell"/>
</dbReference>
<gene>
    <name evidence="8" type="ORF">DZC30_18935</name>
</gene>
<comment type="caution">
    <text evidence="8">The sequence shown here is derived from an EMBL/GenBank/DDBJ whole genome shotgun (WGS) entry which is preliminary data.</text>
</comment>
<feature type="transmembrane region" description="Helical" evidence="6">
    <location>
        <begin position="24"/>
        <end position="45"/>
    </location>
</feature>
<feature type="transmembrane region" description="Helical" evidence="6">
    <location>
        <begin position="151"/>
        <end position="173"/>
    </location>
</feature>
<feature type="transmembrane region" description="Helical" evidence="6">
    <location>
        <begin position="179"/>
        <end position="200"/>
    </location>
</feature>
<comment type="subcellular location">
    <subcellularLocation>
        <location evidence="1">Cell membrane</location>
        <topology evidence="1">Multi-pass membrane protein</topology>
    </subcellularLocation>
</comment>
<dbReference type="PROSITE" id="PS50850">
    <property type="entry name" value="MFS"/>
    <property type="match status" value="1"/>
</dbReference>
<organism evidence="8 9">
    <name type="scientific">Comamonas testosteroni</name>
    <name type="common">Pseudomonas testosteroni</name>
    <dbReference type="NCBI Taxonomy" id="285"/>
    <lineage>
        <taxon>Bacteria</taxon>
        <taxon>Pseudomonadati</taxon>
        <taxon>Pseudomonadota</taxon>
        <taxon>Betaproteobacteria</taxon>
        <taxon>Burkholderiales</taxon>
        <taxon>Comamonadaceae</taxon>
        <taxon>Comamonas</taxon>
    </lineage>
</organism>
<keyword evidence="4 6" id="KW-1133">Transmembrane helix</keyword>
<feature type="transmembrane region" description="Helical" evidence="6">
    <location>
        <begin position="65"/>
        <end position="85"/>
    </location>
</feature>
<dbReference type="EMBL" id="QURR01000030">
    <property type="protein sequence ID" value="RGE41185.1"/>
    <property type="molecule type" value="Genomic_DNA"/>
</dbReference>
<dbReference type="InterPro" id="IPR036259">
    <property type="entry name" value="MFS_trans_sf"/>
</dbReference>
<dbReference type="InterPro" id="IPR020846">
    <property type="entry name" value="MFS_dom"/>
</dbReference>
<feature type="transmembrane region" description="Helical" evidence="6">
    <location>
        <begin position="234"/>
        <end position="255"/>
    </location>
</feature>
<dbReference type="PANTHER" id="PTHR43124:SF3">
    <property type="entry name" value="CHLORAMPHENICOL EFFLUX PUMP RV0191"/>
    <property type="match status" value="1"/>
</dbReference>
<feature type="transmembrane region" description="Helical" evidence="6">
    <location>
        <begin position="395"/>
        <end position="416"/>
    </location>
</feature>
<keyword evidence="5 6" id="KW-0472">Membrane</keyword>
<sequence length="430" mass="45671">MPPQTPAAVLQDHEAQIQVSRKKAWFAFAMLFLLMLSDYIDRQIIVSLFPHIKEEWNLSDKQLGALVSIISIVVALGSLPVALLADRFGRVKSIVAMGAIWSVATIACMFTRSYGQLLAARAVVGVGETGYGSVGAALVNALFPKRMHSTLLGAFFAAGSVGSVLGVVLGGVIADHWGWRAAFGVVGVPGLLIALLFWLVPDYKTQPLKIAAKAGADLARGPVRLYRMLTNGPTLLWASLAGSLQLIVMSTIWAWTPSYFNRYYGMTVTASAKHAALAVLCGAVGAVLWSVVADRVGRRNPVNKLYLMCVLTLCTFAVFCYAFAAPLELQARFIAIMAGSLLMTCAVGAVTSTVLDVSNPALRSTGGAVLALFQNLFGLAIGPFFGGLISDGWGLSTALTVIPCASVLSALCFWMASRSYARDVKNVASL</sequence>
<evidence type="ECO:0000313" key="9">
    <source>
        <dbReference type="Proteomes" id="UP000261948"/>
    </source>
</evidence>
<dbReference type="InterPro" id="IPR011701">
    <property type="entry name" value="MFS"/>
</dbReference>
<feature type="transmembrane region" description="Helical" evidence="6">
    <location>
        <begin position="367"/>
        <end position="389"/>
    </location>
</feature>
<name>A0A373FCK1_COMTE</name>
<dbReference type="Pfam" id="PF07690">
    <property type="entry name" value="MFS_1"/>
    <property type="match status" value="1"/>
</dbReference>
<dbReference type="AlphaFoldDB" id="A0A373FCK1"/>
<evidence type="ECO:0000256" key="2">
    <source>
        <dbReference type="ARBA" id="ARBA00022475"/>
    </source>
</evidence>
<feature type="transmembrane region" description="Helical" evidence="6">
    <location>
        <begin position="333"/>
        <end position="355"/>
    </location>
</feature>
<feature type="transmembrane region" description="Helical" evidence="6">
    <location>
        <begin position="118"/>
        <end position="139"/>
    </location>
</feature>
<dbReference type="Proteomes" id="UP000261948">
    <property type="component" value="Unassembled WGS sequence"/>
</dbReference>
<accession>A0A373FCK1</accession>
<dbReference type="PANTHER" id="PTHR43124">
    <property type="entry name" value="PURINE EFFLUX PUMP PBUE"/>
    <property type="match status" value="1"/>
</dbReference>
<protein>
    <submittedName>
        <fullName evidence="8">MFS transporter</fullName>
    </submittedName>
</protein>
<evidence type="ECO:0000256" key="4">
    <source>
        <dbReference type="ARBA" id="ARBA00022989"/>
    </source>
</evidence>
<feature type="transmembrane region" description="Helical" evidence="6">
    <location>
        <begin position="305"/>
        <end position="327"/>
    </location>
</feature>
<evidence type="ECO:0000256" key="1">
    <source>
        <dbReference type="ARBA" id="ARBA00004651"/>
    </source>
</evidence>
<keyword evidence="2" id="KW-1003">Cell membrane</keyword>
<reference evidence="8 9" key="1">
    <citation type="submission" date="2018-08" db="EMBL/GenBank/DDBJ databases">
        <title>Comamonas testosteroni strain SWCO2.</title>
        <authorList>
            <person name="Jiang N."/>
            <person name="Zhang X.Z."/>
        </authorList>
    </citation>
    <scope>NUCLEOTIDE SEQUENCE [LARGE SCALE GENOMIC DNA]</scope>
    <source>
        <strain evidence="8 9">SWCO2</strain>
    </source>
</reference>
<feature type="transmembrane region" description="Helical" evidence="6">
    <location>
        <begin position="275"/>
        <end position="293"/>
    </location>
</feature>
<dbReference type="SUPFAM" id="SSF103473">
    <property type="entry name" value="MFS general substrate transporter"/>
    <property type="match status" value="1"/>
</dbReference>
<dbReference type="GO" id="GO:0022857">
    <property type="term" value="F:transmembrane transporter activity"/>
    <property type="evidence" value="ECO:0007669"/>
    <property type="project" value="InterPro"/>
</dbReference>
<evidence type="ECO:0000256" key="5">
    <source>
        <dbReference type="ARBA" id="ARBA00023136"/>
    </source>
</evidence>
<evidence type="ECO:0000313" key="8">
    <source>
        <dbReference type="EMBL" id="RGE41185.1"/>
    </source>
</evidence>
<dbReference type="OrthoDB" id="9814303at2"/>
<evidence type="ECO:0000259" key="7">
    <source>
        <dbReference type="PROSITE" id="PS50850"/>
    </source>
</evidence>
<proteinExistence type="predicted"/>
<keyword evidence="3 6" id="KW-0812">Transmembrane</keyword>
<keyword evidence="9" id="KW-1185">Reference proteome</keyword>
<feature type="domain" description="Major facilitator superfamily (MFS) profile" evidence="7">
    <location>
        <begin position="27"/>
        <end position="421"/>
    </location>
</feature>
<dbReference type="InterPro" id="IPR050189">
    <property type="entry name" value="MFS_Efflux_Transporters"/>
</dbReference>